<reference evidence="3 4" key="1">
    <citation type="journal article" date="2018" name="IMA Fungus">
        <title>IMA Genome-F 9: Draft genome sequence of Annulohypoxylon stygium, Aspergillus mulundensis, Berkeleyomyces basicola (syn. Thielaviopsis basicola), Ceratocystis smalleyi, two Cercospora beticola strains, Coleophoma cylindrospora, Fusarium fracticaudum, Phialophora cf. hyalina, and Morchella septimelata.</title>
        <authorList>
            <person name="Wingfield B.D."/>
            <person name="Bills G.F."/>
            <person name="Dong Y."/>
            <person name="Huang W."/>
            <person name="Nel W.J."/>
            <person name="Swalarsk-Parry B.S."/>
            <person name="Vaghefi N."/>
            <person name="Wilken P.M."/>
            <person name="An Z."/>
            <person name="de Beer Z.W."/>
            <person name="De Vos L."/>
            <person name="Chen L."/>
            <person name="Duong T.A."/>
            <person name="Gao Y."/>
            <person name="Hammerbacher A."/>
            <person name="Kikkert J.R."/>
            <person name="Li Y."/>
            <person name="Li H."/>
            <person name="Li K."/>
            <person name="Li Q."/>
            <person name="Liu X."/>
            <person name="Ma X."/>
            <person name="Naidoo K."/>
            <person name="Pethybridge S.J."/>
            <person name="Sun J."/>
            <person name="Steenkamp E.T."/>
            <person name="van der Nest M.A."/>
            <person name="van Wyk S."/>
            <person name="Wingfield M.J."/>
            <person name="Xiong C."/>
            <person name="Yue Q."/>
            <person name="Zhang X."/>
        </authorList>
    </citation>
    <scope>NUCLEOTIDE SEQUENCE [LARGE SCALE GENOMIC DNA]</scope>
    <source>
        <strain evidence="3 4">BP 5553</strain>
    </source>
</reference>
<evidence type="ECO:0000256" key="2">
    <source>
        <dbReference type="SAM" id="SignalP"/>
    </source>
</evidence>
<feature type="chain" id="PRO_5016713215" evidence="2">
    <location>
        <begin position="22"/>
        <end position="576"/>
    </location>
</feature>
<feature type="compositionally biased region" description="Low complexity" evidence="1">
    <location>
        <begin position="234"/>
        <end position="255"/>
    </location>
</feature>
<dbReference type="Proteomes" id="UP000254866">
    <property type="component" value="Unassembled WGS sequence"/>
</dbReference>
<dbReference type="AlphaFoldDB" id="A0A370TSZ1"/>
<feature type="compositionally biased region" description="Pro residues" evidence="1">
    <location>
        <begin position="407"/>
        <end position="427"/>
    </location>
</feature>
<feature type="signal peptide" evidence="2">
    <location>
        <begin position="1"/>
        <end position="21"/>
    </location>
</feature>
<comment type="caution">
    <text evidence="3">The sequence shown here is derived from an EMBL/GenBank/DDBJ whole genome shotgun (WGS) entry which is preliminary data.</text>
</comment>
<name>A0A370TSZ1_9HELO</name>
<sequence>MRRFGGCKPLYIATLLYSAQAAQIGQIKAIEPTSAGQIGVNIVDLPPASVFVGSIGVNTQYLTGDGLKDLKWIGPDPSYITKTALVTVTATGSPPATITSDVSISVQELASGDLEVLTGPALRQGLQDIASKVTPCGAKLRPRLDFCGFNNFMDEATRFGPIQGADAAIGPGRLLIPAADIAALVANFQAAAAGATVVVLPAATVGLLYLIWEQIQSGNQVAPVIKVPESIKGTPTPTLTPTSQTSSTSTSQCAQPTTATPAICKHEKCLGEAQELCTVGDDKGCRCLQTAVEYGEPRPVLVWQIHREQQFVMPETALLAVFCKDNDLKTDKTSTLKAADAGLSAYDGLTFSFDWASNSPACTQPCTDIFAAFTQAMGCASTSHSMSKRGTISENCGDAAFKIFSPSPPAEPSPTTLAPPPTQPPSPALGVPQCSPLDGFKQSDASAKAKVFCDAAITRGLRWKQDDGEPSPVNELNGFWGYKFFDVRVSSGNMDNVLYLSVELDQKGCPAGANFEVDFKTLGTKKCRDNFMIGVDGCGPFLKFGGWSYNDCVKWTVSSAVGFPIAGLNIRGLDVK</sequence>
<dbReference type="EMBL" id="NPIC01000002">
    <property type="protein sequence ID" value="RDL38649.1"/>
    <property type="molecule type" value="Genomic_DNA"/>
</dbReference>
<accession>A0A370TSZ1</accession>
<gene>
    <name evidence="3" type="ORF">BP5553_02989</name>
</gene>
<organism evidence="3 4">
    <name type="scientific">Venustampulla echinocandica</name>
    <dbReference type="NCBI Taxonomy" id="2656787"/>
    <lineage>
        <taxon>Eukaryota</taxon>
        <taxon>Fungi</taxon>
        <taxon>Dikarya</taxon>
        <taxon>Ascomycota</taxon>
        <taxon>Pezizomycotina</taxon>
        <taxon>Leotiomycetes</taxon>
        <taxon>Helotiales</taxon>
        <taxon>Pleuroascaceae</taxon>
        <taxon>Venustampulla</taxon>
    </lineage>
</organism>
<keyword evidence="4" id="KW-1185">Reference proteome</keyword>
<proteinExistence type="predicted"/>
<feature type="region of interest" description="Disordered" evidence="1">
    <location>
        <begin position="232"/>
        <end position="255"/>
    </location>
</feature>
<dbReference type="RefSeq" id="XP_031871305.1">
    <property type="nucleotide sequence ID" value="XM_032011612.1"/>
</dbReference>
<feature type="region of interest" description="Disordered" evidence="1">
    <location>
        <begin position="407"/>
        <end position="430"/>
    </location>
</feature>
<dbReference type="GeneID" id="43595838"/>
<evidence type="ECO:0000313" key="3">
    <source>
        <dbReference type="EMBL" id="RDL38649.1"/>
    </source>
</evidence>
<evidence type="ECO:0000313" key="4">
    <source>
        <dbReference type="Proteomes" id="UP000254866"/>
    </source>
</evidence>
<keyword evidence="2" id="KW-0732">Signal</keyword>
<evidence type="ECO:0000256" key="1">
    <source>
        <dbReference type="SAM" id="MobiDB-lite"/>
    </source>
</evidence>
<protein>
    <submittedName>
        <fullName evidence="3">Uncharacterized protein</fullName>
    </submittedName>
</protein>